<dbReference type="InterPro" id="IPR037518">
    <property type="entry name" value="MPN"/>
</dbReference>
<keyword evidence="4" id="KW-1185">Reference proteome</keyword>
<sequence length="413" mass="46329">MMMLRVRSRDGLERVSVDGSDTTVSQLKTLIQDQLQIPIQNQTLSTDRNLLLAKSPEESLSFTDMTDPNLPISSLSLSHGSILYLAYEGERTIRGGPAVTPAGTFGRKMTVDDLIARQMRVSRQEKSHCDSVSFDRDCANAFQHYVNESLAFAVKRGGFMYGSVSEGGEVEVNFVYEPPQQGMEDNLILMRDAEEEKRVDAIALGLGMRRVGFIFSQTVTQDKKEYTLSNVEVLLAAQLHAESDLKEWVTAVVKLEMNEDGGADVHFEAFQMSDMCVRLFREGWFVTEIGPEDDPKLSKLKKEVVVGVKDLKQVDNDFFLVVVKILDHQGPLTCTFPIENRNVETTMRALKTHMDRARSLPFVKRISDFHLLLFVARFLDVGSDVPALAECVRLQSNVPEGYELLIDSMANTC</sequence>
<name>A0ABQ7ML68_BRACM</name>
<dbReference type="SUPFAM" id="SSF54236">
    <property type="entry name" value="Ubiquitin-like"/>
    <property type="match status" value="1"/>
</dbReference>
<dbReference type="PANTHER" id="PTHR12710:SF0">
    <property type="entry name" value="NUCLEAR PROTEIN LOCALIZATION PROTEIN 4 HOMOLOG"/>
    <property type="match status" value="1"/>
</dbReference>
<dbReference type="Proteomes" id="UP000823674">
    <property type="component" value="Chromosome A04"/>
</dbReference>
<evidence type="ECO:0000259" key="2">
    <source>
        <dbReference type="PROSITE" id="PS50249"/>
    </source>
</evidence>
<dbReference type="CDD" id="cd17055">
    <property type="entry name" value="Ubl_AtNPL4_like"/>
    <property type="match status" value="1"/>
</dbReference>
<reference evidence="3 4" key="1">
    <citation type="submission" date="2021-03" db="EMBL/GenBank/DDBJ databases">
        <authorList>
            <person name="King G.J."/>
            <person name="Bancroft I."/>
            <person name="Baten A."/>
            <person name="Bloomfield J."/>
            <person name="Borpatragohain P."/>
            <person name="He Z."/>
            <person name="Irish N."/>
            <person name="Irwin J."/>
            <person name="Liu K."/>
            <person name="Mauleon R.P."/>
            <person name="Moore J."/>
            <person name="Morris R."/>
            <person name="Ostergaard L."/>
            <person name="Wang B."/>
            <person name="Wells R."/>
        </authorList>
    </citation>
    <scope>NUCLEOTIDE SEQUENCE [LARGE SCALE GENOMIC DNA]</scope>
    <source>
        <strain evidence="3">R-o-18</strain>
        <tissue evidence="3">Leaf</tissue>
    </source>
</reference>
<dbReference type="PROSITE" id="PS50249">
    <property type="entry name" value="MPN"/>
    <property type="match status" value="1"/>
</dbReference>
<accession>A0ABQ7ML68</accession>
<dbReference type="EMBL" id="JADBGQ010000004">
    <property type="protein sequence ID" value="KAG5399474.1"/>
    <property type="molecule type" value="Genomic_DNA"/>
</dbReference>
<organism evidence="3 4">
    <name type="scientific">Brassica rapa subsp. trilocularis</name>
    <dbReference type="NCBI Taxonomy" id="1813537"/>
    <lineage>
        <taxon>Eukaryota</taxon>
        <taxon>Viridiplantae</taxon>
        <taxon>Streptophyta</taxon>
        <taxon>Embryophyta</taxon>
        <taxon>Tracheophyta</taxon>
        <taxon>Spermatophyta</taxon>
        <taxon>Magnoliopsida</taxon>
        <taxon>eudicotyledons</taxon>
        <taxon>Gunneridae</taxon>
        <taxon>Pentapetalae</taxon>
        <taxon>rosids</taxon>
        <taxon>malvids</taxon>
        <taxon>Brassicales</taxon>
        <taxon>Brassicaceae</taxon>
        <taxon>Brassiceae</taxon>
        <taxon>Brassica</taxon>
    </lineage>
</organism>
<proteinExistence type="inferred from homology"/>
<dbReference type="Gene3D" id="3.10.20.90">
    <property type="entry name" value="Phosphatidylinositol 3-kinase Catalytic Subunit, Chain A, domain 1"/>
    <property type="match status" value="1"/>
</dbReference>
<dbReference type="InterPro" id="IPR024682">
    <property type="entry name" value="Npl4_Ub-like_dom"/>
</dbReference>
<dbReference type="Pfam" id="PF05021">
    <property type="entry name" value="NPL4"/>
    <property type="match status" value="1"/>
</dbReference>
<feature type="domain" description="MPN" evidence="2">
    <location>
        <begin position="131"/>
        <end position="272"/>
    </location>
</feature>
<protein>
    <recommendedName>
        <fullName evidence="2">MPN domain-containing protein</fullName>
    </recommendedName>
</protein>
<comment type="caution">
    <text evidence="3">The sequence shown here is derived from an EMBL/GenBank/DDBJ whole genome shotgun (WGS) entry which is preliminary data.</text>
</comment>
<dbReference type="InterPro" id="IPR007717">
    <property type="entry name" value="NPL4_C"/>
</dbReference>
<evidence type="ECO:0000256" key="1">
    <source>
        <dbReference type="ARBA" id="ARBA00011025"/>
    </source>
</evidence>
<evidence type="ECO:0000313" key="4">
    <source>
        <dbReference type="Proteomes" id="UP000823674"/>
    </source>
</evidence>
<comment type="similarity">
    <text evidence="1">Belongs to the NPL4 family.</text>
</comment>
<dbReference type="CDD" id="cd08061">
    <property type="entry name" value="MPN_NPL4"/>
    <property type="match status" value="1"/>
</dbReference>
<dbReference type="Pfam" id="PF11543">
    <property type="entry name" value="UN_NPL4"/>
    <property type="match status" value="1"/>
</dbReference>
<gene>
    <name evidence="3" type="primary">A04p000450.1_BraROA</name>
    <name evidence="3" type="ORF">IGI04_014081</name>
</gene>
<evidence type="ECO:0000313" key="3">
    <source>
        <dbReference type="EMBL" id="KAG5399474.1"/>
    </source>
</evidence>
<dbReference type="InterPro" id="IPR016563">
    <property type="entry name" value="Npl4"/>
</dbReference>
<dbReference type="PANTHER" id="PTHR12710">
    <property type="entry name" value="NUCLEAR PROTEIN LOCALIZATION 4"/>
    <property type="match status" value="1"/>
</dbReference>
<dbReference type="InterPro" id="IPR029071">
    <property type="entry name" value="Ubiquitin-like_domsf"/>
</dbReference>